<dbReference type="PANTHER" id="PTHR43289:SF34">
    <property type="entry name" value="SERINE_THREONINE-PROTEIN KINASE YBDM-RELATED"/>
    <property type="match status" value="1"/>
</dbReference>
<keyword evidence="4 7" id="KW-0547">Nucleotide-binding</keyword>
<keyword evidence="2" id="KW-0723">Serine/threonine-protein kinase</keyword>
<dbReference type="KEGG" id="uam:UABAM_04912"/>
<dbReference type="SUPFAM" id="SSF48452">
    <property type="entry name" value="TPR-like"/>
    <property type="match status" value="1"/>
</dbReference>
<evidence type="ECO:0000313" key="11">
    <source>
        <dbReference type="Proteomes" id="UP000326354"/>
    </source>
</evidence>
<dbReference type="InterPro" id="IPR019734">
    <property type="entry name" value="TPR_rpt"/>
</dbReference>
<dbReference type="PROSITE" id="PS00108">
    <property type="entry name" value="PROTEIN_KINASE_ST"/>
    <property type="match status" value="1"/>
</dbReference>
<name>A0A5S9F570_UABAM</name>
<keyword evidence="8" id="KW-0812">Transmembrane</keyword>
<dbReference type="Pfam" id="PF00069">
    <property type="entry name" value="Pkinase"/>
    <property type="match status" value="1"/>
</dbReference>
<dbReference type="Proteomes" id="UP000326354">
    <property type="component" value="Chromosome"/>
</dbReference>
<evidence type="ECO:0000313" key="10">
    <source>
        <dbReference type="EMBL" id="BBM86526.1"/>
    </source>
</evidence>
<evidence type="ECO:0000259" key="9">
    <source>
        <dbReference type="PROSITE" id="PS50011"/>
    </source>
</evidence>
<dbReference type="Gene3D" id="1.25.40.10">
    <property type="entry name" value="Tetratricopeptide repeat domain"/>
    <property type="match status" value="2"/>
</dbReference>
<reference evidence="10 11" key="1">
    <citation type="submission" date="2019-08" db="EMBL/GenBank/DDBJ databases">
        <title>Complete genome sequence of Candidatus Uab amorphum.</title>
        <authorList>
            <person name="Shiratori T."/>
            <person name="Suzuki S."/>
            <person name="Kakizawa Y."/>
            <person name="Ishida K."/>
        </authorList>
    </citation>
    <scope>NUCLEOTIDE SEQUENCE [LARGE SCALE GENOMIC DNA]</scope>
    <source>
        <strain evidence="10 11">SRT547</strain>
    </source>
</reference>
<dbReference type="OrthoDB" id="9788659at2"/>
<dbReference type="PROSITE" id="PS50011">
    <property type="entry name" value="PROTEIN_KINASE_DOM"/>
    <property type="match status" value="1"/>
</dbReference>
<evidence type="ECO:0000256" key="3">
    <source>
        <dbReference type="ARBA" id="ARBA00022679"/>
    </source>
</evidence>
<dbReference type="SMART" id="SM00028">
    <property type="entry name" value="TPR"/>
    <property type="match status" value="4"/>
</dbReference>
<evidence type="ECO:0000256" key="5">
    <source>
        <dbReference type="ARBA" id="ARBA00022777"/>
    </source>
</evidence>
<feature type="binding site" evidence="7">
    <location>
        <position position="119"/>
    </location>
    <ligand>
        <name>ATP</name>
        <dbReference type="ChEBI" id="CHEBI:30616"/>
    </ligand>
</feature>
<evidence type="ECO:0000256" key="2">
    <source>
        <dbReference type="ARBA" id="ARBA00022527"/>
    </source>
</evidence>
<dbReference type="RefSeq" id="WP_151970578.1">
    <property type="nucleotide sequence ID" value="NZ_AP019860.1"/>
</dbReference>
<gene>
    <name evidence="10" type="ORF">UABAM_04912</name>
</gene>
<keyword evidence="8" id="KW-0472">Membrane</keyword>
<dbReference type="Gene3D" id="1.10.510.10">
    <property type="entry name" value="Transferase(Phosphotransferase) domain 1"/>
    <property type="match status" value="1"/>
</dbReference>
<evidence type="ECO:0000256" key="6">
    <source>
        <dbReference type="ARBA" id="ARBA00022840"/>
    </source>
</evidence>
<feature type="transmembrane region" description="Helical" evidence="8">
    <location>
        <begin position="376"/>
        <end position="395"/>
    </location>
</feature>
<keyword evidence="8" id="KW-1133">Transmembrane helix</keyword>
<dbReference type="FunFam" id="1.10.510.10:FF:000021">
    <property type="entry name" value="Serine/threonine protein kinase"/>
    <property type="match status" value="1"/>
</dbReference>
<dbReference type="AlphaFoldDB" id="A0A5S9F570"/>
<keyword evidence="5 10" id="KW-0418">Kinase</keyword>
<evidence type="ECO:0000256" key="4">
    <source>
        <dbReference type="ARBA" id="ARBA00022741"/>
    </source>
</evidence>
<dbReference type="EMBL" id="AP019860">
    <property type="protein sequence ID" value="BBM86526.1"/>
    <property type="molecule type" value="Genomic_DNA"/>
</dbReference>
<dbReference type="SUPFAM" id="SSF56112">
    <property type="entry name" value="Protein kinase-like (PK-like)"/>
    <property type="match status" value="1"/>
</dbReference>
<dbReference type="GO" id="GO:0005524">
    <property type="term" value="F:ATP binding"/>
    <property type="evidence" value="ECO:0007669"/>
    <property type="project" value="UniProtKB-UniRule"/>
</dbReference>
<sequence>MSDALFGKAAVLLDYITPQQLNEALQHKEQFAKVQLDMELAQILVNKNYIAENLIEEIREYAKKLPQNIQRPAPTGENIPQQYQKKIGRYFIISNLGKGAMGEVFKAYDPHLDRIIALKVLTSLENENNVERFQREARTMAQLTHPNIVAVYDIANEDKQYFFSMDLIEGQTLDQLLQNNTLEYDEMLAITLKIASAIEYAHSHGVIHRDLKPANILLTHDNEPKVTDFGLAKVAHEDQKLSQKGMIIGTLQYMPPEQAEGNLRLIDERSDIYSLGAILYEMITSFPPFSAPTFNQLVKKITKEDPILPRGIRPDVPKQIEAICLKALNKRRESRYQNVKEFIWDLKCFQQGDSIQASAIHLQKLLVHQLRRHRNLAISFAGGLVLLMVVWFVLFSDNSQDYLQNTLQKITEAKGNFVTVEALQKKYDFAEKLAPQATRELELALLNTVEYYTLVSQAVAVDHYNDELQKTKKMLQKQLVQLSLLTKNQLMSEAFIKYFYREEESKLYKENILPAIRQKEKSTRSAIRKIFDDFQQHKVTQEAITTYANHMRHLPAPSVIPTLIANIRNRNLFTAKLAIRGLATINTREKQVVSKLQRDLRSFVKKGDKMRAKEVVRTLVLLNQDINIPQSKLLEIFHKSEQQQILRMLNWGRVHSSTEKDAALGKAYVALGEMKRAVPILEKNSTAKKSLAKAYITMGELAKAKTIVDEFEQDEDLYNFKAEILLAEDKTTSIINPEPTLFKNRAQQSYYTGIAYALQEANPLITDFPILSRMHETSDFLVAEGIFYRKRNEVDKSLKALFRARDLASKNVTVYIEIAKTILEKQDTDSALWYLQKAQLYAPQNNEILFGFAEVYAVKRNWSKCIFLLTQYISQNRHSEKAHLLMAESYLALAKNDTATIHKMAQLAVQHLNKVLEVNSENAHGYFLRATAYKNLHKYKEALNDIQSAKSRIRSKKFMNKLRNLYRQIKEKQRAE</sequence>
<evidence type="ECO:0000256" key="1">
    <source>
        <dbReference type="ARBA" id="ARBA00012513"/>
    </source>
</evidence>
<dbReference type="PANTHER" id="PTHR43289">
    <property type="entry name" value="MITOGEN-ACTIVATED PROTEIN KINASE KINASE KINASE 20-RELATED"/>
    <property type="match status" value="1"/>
</dbReference>
<dbReference type="CDD" id="cd14014">
    <property type="entry name" value="STKc_PknB_like"/>
    <property type="match status" value="1"/>
</dbReference>
<evidence type="ECO:0000256" key="7">
    <source>
        <dbReference type="PROSITE-ProRule" id="PRU10141"/>
    </source>
</evidence>
<dbReference type="PROSITE" id="PS00107">
    <property type="entry name" value="PROTEIN_KINASE_ATP"/>
    <property type="match status" value="1"/>
</dbReference>
<proteinExistence type="predicted"/>
<dbReference type="InterPro" id="IPR008271">
    <property type="entry name" value="Ser/Thr_kinase_AS"/>
</dbReference>
<protein>
    <recommendedName>
        <fullName evidence="1">non-specific serine/threonine protein kinase</fullName>
        <ecNumber evidence="1">2.7.11.1</ecNumber>
    </recommendedName>
</protein>
<keyword evidence="11" id="KW-1185">Reference proteome</keyword>
<dbReference type="InterPro" id="IPR000719">
    <property type="entry name" value="Prot_kinase_dom"/>
</dbReference>
<keyword evidence="6 7" id="KW-0067">ATP-binding</keyword>
<dbReference type="InterPro" id="IPR017441">
    <property type="entry name" value="Protein_kinase_ATP_BS"/>
</dbReference>
<dbReference type="InterPro" id="IPR011009">
    <property type="entry name" value="Kinase-like_dom_sf"/>
</dbReference>
<dbReference type="SMART" id="SM00220">
    <property type="entry name" value="S_TKc"/>
    <property type="match status" value="1"/>
</dbReference>
<dbReference type="GO" id="GO:0004674">
    <property type="term" value="F:protein serine/threonine kinase activity"/>
    <property type="evidence" value="ECO:0007669"/>
    <property type="project" value="UniProtKB-KW"/>
</dbReference>
<evidence type="ECO:0000256" key="8">
    <source>
        <dbReference type="SAM" id="Phobius"/>
    </source>
</evidence>
<organism evidence="10 11">
    <name type="scientific">Uabimicrobium amorphum</name>
    <dbReference type="NCBI Taxonomy" id="2596890"/>
    <lineage>
        <taxon>Bacteria</taxon>
        <taxon>Pseudomonadati</taxon>
        <taxon>Planctomycetota</taxon>
        <taxon>Candidatus Uabimicrobiia</taxon>
        <taxon>Candidatus Uabimicrobiales</taxon>
        <taxon>Candidatus Uabimicrobiaceae</taxon>
        <taxon>Candidatus Uabimicrobium</taxon>
    </lineage>
</organism>
<dbReference type="Gene3D" id="3.30.200.20">
    <property type="entry name" value="Phosphorylase Kinase, domain 1"/>
    <property type="match status" value="1"/>
</dbReference>
<accession>A0A5S9F570</accession>
<dbReference type="EC" id="2.7.11.1" evidence="1"/>
<dbReference type="InterPro" id="IPR011990">
    <property type="entry name" value="TPR-like_helical_dom_sf"/>
</dbReference>
<feature type="domain" description="Protein kinase" evidence="9">
    <location>
        <begin position="90"/>
        <end position="349"/>
    </location>
</feature>
<keyword evidence="3" id="KW-0808">Transferase</keyword>